<reference evidence="1 2" key="1">
    <citation type="submission" date="2020-08" db="EMBL/GenBank/DDBJ databases">
        <title>The Agave Microbiome: Exploring the role of microbial communities in plant adaptations to desert environments.</title>
        <authorList>
            <person name="Partida-Martinez L.P."/>
        </authorList>
    </citation>
    <scope>NUCLEOTIDE SEQUENCE [LARGE SCALE GENOMIC DNA]</scope>
    <source>
        <strain evidence="1 2">AS3.13</strain>
    </source>
</reference>
<evidence type="ECO:0000313" key="1">
    <source>
        <dbReference type="EMBL" id="MBB6503226.1"/>
    </source>
</evidence>
<dbReference type="EMBL" id="JACHBT010000001">
    <property type="protein sequence ID" value="MBB6503226.1"/>
    <property type="molecule type" value="Genomic_DNA"/>
</dbReference>
<sequence length="45" mass="4947">MPNPIPRQPDGSASAADTEAALRDAWAAIVRCDDSRRLLLDAWPR</sequence>
<evidence type="ECO:0000313" key="2">
    <source>
        <dbReference type="Proteomes" id="UP000522313"/>
    </source>
</evidence>
<gene>
    <name evidence="1" type="ORF">F4693_000175</name>
</gene>
<reference evidence="1 2" key="2">
    <citation type="submission" date="2020-08" db="EMBL/GenBank/DDBJ databases">
        <authorList>
            <person name="Partida-Martinez L."/>
            <person name="Huntemann M."/>
            <person name="Clum A."/>
            <person name="Wang J."/>
            <person name="Palaniappan K."/>
            <person name="Ritter S."/>
            <person name="Chen I.-M."/>
            <person name="Stamatis D."/>
            <person name="Reddy T."/>
            <person name="O'Malley R."/>
            <person name="Daum C."/>
            <person name="Shapiro N."/>
            <person name="Ivanova N."/>
            <person name="Kyrpides N."/>
            <person name="Woyke T."/>
        </authorList>
    </citation>
    <scope>NUCLEOTIDE SEQUENCE [LARGE SCALE GENOMIC DNA]</scope>
    <source>
        <strain evidence="1 2">AS3.13</strain>
    </source>
</reference>
<dbReference type="AlphaFoldDB" id="A0A7X0J8U9"/>
<dbReference type="RefSeq" id="WP_184503771.1">
    <property type="nucleotide sequence ID" value="NZ_JACHBT010000001.1"/>
</dbReference>
<proteinExistence type="predicted"/>
<organism evidence="1 2">
    <name type="scientific">Sphingomonas endophytica</name>
    <dbReference type="NCBI Taxonomy" id="869719"/>
    <lineage>
        <taxon>Bacteria</taxon>
        <taxon>Pseudomonadati</taxon>
        <taxon>Pseudomonadota</taxon>
        <taxon>Alphaproteobacteria</taxon>
        <taxon>Sphingomonadales</taxon>
        <taxon>Sphingomonadaceae</taxon>
        <taxon>Sphingomonas</taxon>
    </lineage>
</organism>
<accession>A0A7X0J8U9</accession>
<dbReference type="Proteomes" id="UP000522313">
    <property type="component" value="Unassembled WGS sequence"/>
</dbReference>
<protein>
    <submittedName>
        <fullName evidence="1">Uncharacterized protein</fullName>
    </submittedName>
</protein>
<name>A0A7X0J8U9_9SPHN</name>
<comment type="caution">
    <text evidence="1">The sequence shown here is derived from an EMBL/GenBank/DDBJ whole genome shotgun (WGS) entry which is preliminary data.</text>
</comment>